<accession>A0ABY7MZ74</accession>
<proteinExistence type="inferred from homology"/>
<dbReference type="Proteomes" id="UP001179614">
    <property type="component" value="Chromosome"/>
</dbReference>
<evidence type="ECO:0000259" key="9">
    <source>
        <dbReference type="PROSITE" id="PS50192"/>
    </source>
</evidence>
<evidence type="ECO:0000259" key="10">
    <source>
        <dbReference type="PROSITE" id="PS50885"/>
    </source>
</evidence>
<comment type="similarity">
    <text evidence="4">Belongs to the methyl-accepting chemotaxis (MCP) protein family.</text>
</comment>
<sequence length="676" mass="70078">MASFKFRIGTKLGLTASAGVLLVGGMLANQLVRNGQIAELSELVVINTANKANAQGAELAVTRARLAVAEIGSASSADVLAKHLETLRGSIANATTEIDAALNRSKRAEAKELCREVKTLLEASLKAGSDLGQARGTAIAEFAAANQIEDAWNKAIEKLLASPALAASQSRLSIEVALREADSSFKAVSAADWHFTATGDVEQKDRIGGRADAMLRVLKQARQSAGDKDIADGVDALTALAGRFKAATGAAVKAEETKTRVFEERVLPAAREITTRVDKLVSANNEYMALRQNQLMAALQQATQVSLAVGVLVILVLAGSALFSVLNIARPIRRIGDVLLQLAGGNKAVEIPYTARGDEVGDNARAARTFRDNLIRIEQMEAEQKDQEAAAAARRKQEMIRLAGAFEDAVGGIINSVSVASQQLESAAGTLSGTAEETEQLSGMVAAASEEASANVGAVASAAEEMSASVVEIGRQVHDSSRIAGDAVKQAERTDARINELLKAAGRIGDVVKLITAIAEQTNLLALNATIEAARAGESGRGFAVVASEVKALAAQTAKATDEIGAQIAGMQTATEDSVGAIKEIGATISRISDISTTIAATIEEQGAATAEIARNVSEAAKGTVEVADKIAQVSHGASATGSASTQVLASARSLSTESGRLKNEVAKFLDTVRAA</sequence>
<dbReference type="EMBL" id="CP089391">
    <property type="protein sequence ID" value="WBL82818.1"/>
    <property type="molecule type" value="Genomic_DNA"/>
</dbReference>
<dbReference type="PROSITE" id="PS50885">
    <property type="entry name" value="HAMP"/>
    <property type="match status" value="1"/>
</dbReference>
<dbReference type="InterPro" id="IPR003660">
    <property type="entry name" value="HAMP_dom"/>
</dbReference>
<dbReference type="SUPFAM" id="SSF58104">
    <property type="entry name" value="Methyl-accepting chemotaxis protein (MCP) signaling domain"/>
    <property type="match status" value="1"/>
</dbReference>
<feature type="domain" description="Methyl-accepting transducer" evidence="8">
    <location>
        <begin position="413"/>
        <end position="656"/>
    </location>
</feature>
<evidence type="ECO:0000256" key="4">
    <source>
        <dbReference type="ARBA" id="ARBA00029447"/>
    </source>
</evidence>
<feature type="transmembrane region" description="Helical" evidence="7">
    <location>
        <begin position="305"/>
        <end position="326"/>
    </location>
</feature>
<comment type="subcellular location">
    <subcellularLocation>
        <location evidence="1">Cell inner membrane</location>
        <topology evidence="1">Multi-pass membrane protein</topology>
    </subcellularLocation>
</comment>
<dbReference type="SMART" id="SM00304">
    <property type="entry name" value="HAMP"/>
    <property type="match status" value="1"/>
</dbReference>
<evidence type="ECO:0000313" key="11">
    <source>
        <dbReference type="EMBL" id="WBL82818.1"/>
    </source>
</evidence>
<evidence type="ECO:0000256" key="7">
    <source>
        <dbReference type="SAM" id="Phobius"/>
    </source>
</evidence>
<dbReference type="Pfam" id="PF00015">
    <property type="entry name" value="MCPsignal"/>
    <property type="match status" value="1"/>
</dbReference>
<reference evidence="11" key="1">
    <citation type="submission" date="2021-12" db="EMBL/GenBank/DDBJ databases">
        <title>Bradyrhizobium xenonodulans sp. nov.</title>
        <authorList>
            <person name="Claassens R."/>
            <person name="Venter S.N."/>
            <person name="Beukes C.W."/>
            <person name="Stepkowski T."/>
            <person name="Steenkamp E.T."/>
        </authorList>
    </citation>
    <scope>NUCLEOTIDE SEQUENCE</scope>
    <source>
        <strain evidence="11">14AB</strain>
    </source>
</reference>
<dbReference type="PROSITE" id="PS50192">
    <property type="entry name" value="T_SNARE"/>
    <property type="match status" value="1"/>
</dbReference>
<dbReference type="InterPro" id="IPR004089">
    <property type="entry name" value="MCPsignal_dom"/>
</dbReference>
<gene>
    <name evidence="11" type="ORF">I3J27_01295</name>
</gene>
<feature type="domain" description="HAMP" evidence="10">
    <location>
        <begin position="326"/>
        <end position="379"/>
    </location>
</feature>
<evidence type="ECO:0000256" key="2">
    <source>
        <dbReference type="ARBA" id="ARBA00022519"/>
    </source>
</evidence>
<protein>
    <submittedName>
        <fullName evidence="11">Methyl-accepting chemotaxis protein</fullName>
    </submittedName>
</protein>
<evidence type="ECO:0000313" key="12">
    <source>
        <dbReference type="Proteomes" id="UP001179614"/>
    </source>
</evidence>
<dbReference type="Gene3D" id="1.10.287.950">
    <property type="entry name" value="Methyl-accepting chemotaxis protein"/>
    <property type="match status" value="1"/>
</dbReference>
<keyword evidence="7" id="KW-1133">Transmembrane helix</keyword>
<keyword evidence="3 5" id="KW-0807">Transducer</keyword>
<keyword evidence="2" id="KW-0997">Cell inner membrane</keyword>
<keyword evidence="7" id="KW-0812">Transmembrane</keyword>
<keyword evidence="6" id="KW-0175">Coiled coil</keyword>
<keyword evidence="7" id="KW-0472">Membrane</keyword>
<organism evidence="11 12">
    <name type="scientific">Bradyrhizobium xenonodulans</name>
    <dbReference type="NCBI Taxonomy" id="2736875"/>
    <lineage>
        <taxon>Bacteria</taxon>
        <taxon>Pseudomonadati</taxon>
        <taxon>Pseudomonadota</taxon>
        <taxon>Alphaproteobacteria</taxon>
        <taxon>Hyphomicrobiales</taxon>
        <taxon>Nitrobacteraceae</taxon>
        <taxon>Bradyrhizobium</taxon>
    </lineage>
</organism>
<dbReference type="SMART" id="SM00283">
    <property type="entry name" value="MA"/>
    <property type="match status" value="1"/>
</dbReference>
<feature type="domain" description="T-SNARE coiled-coil homology" evidence="9">
    <location>
        <begin position="572"/>
        <end position="634"/>
    </location>
</feature>
<keyword evidence="12" id="KW-1185">Reference proteome</keyword>
<feature type="coiled-coil region" evidence="6">
    <location>
        <begin position="84"/>
        <end position="123"/>
    </location>
</feature>
<dbReference type="RefSeq" id="WP_270173011.1">
    <property type="nucleotide sequence ID" value="NZ_CP089391.1"/>
</dbReference>
<keyword evidence="2" id="KW-1003">Cell membrane</keyword>
<evidence type="ECO:0000259" key="8">
    <source>
        <dbReference type="PROSITE" id="PS50111"/>
    </source>
</evidence>
<dbReference type="InterPro" id="IPR000727">
    <property type="entry name" value="T_SNARE_dom"/>
</dbReference>
<dbReference type="Gene3D" id="6.10.340.10">
    <property type="match status" value="1"/>
</dbReference>
<dbReference type="PANTHER" id="PTHR32089">
    <property type="entry name" value="METHYL-ACCEPTING CHEMOTAXIS PROTEIN MCPB"/>
    <property type="match status" value="1"/>
</dbReference>
<evidence type="ECO:0000256" key="6">
    <source>
        <dbReference type="SAM" id="Coils"/>
    </source>
</evidence>
<name>A0ABY7MZ74_9BRAD</name>
<evidence type="ECO:0000256" key="5">
    <source>
        <dbReference type="PROSITE-ProRule" id="PRU00284"/>
    </source>
</evidence>
<dbReference type="PANTHER" id="PTHR32089:SF112">
    <property type="entry name" value="LYSOZYME-LIKE PROTEIN-RELATED"/>
    <property type="match status" value="1"/>
</dbReference>
<dbReference type="PROSITE" id="PS50111">
    <property type="entry name" value="CHEMOTAXIS_TRANSDUC_2"/>
    <property type="match status" value="1"/>
</dbReference>
<evidence type="ECO:0000256" key="3">
    <source>
        <dbReference type="ARBA" id="ARBA00023224"/>
    </source>
</evidence>
<evidence type="ECO:0000256" key="1">
    <source>
        <dbReference type="ARBA" id="ARBA00004429"/>
    </source>
</evidence>